<dbReference type="GO" id="GO:0050518">
    <property type="term" value="F:2-C-methyl-D-erythritol 4-phosphate cytidylyltransferase activity"/>
    <property type="evidence" value="ECO:0007669"/>
    <property type="project" value="UniProtKB-UniRule"/>
</dbReference>
<evidence type="ECO:0000256" key="1">
    <source>
        <dbReference type="ARBA" id="ARBA00022679"/>
    </source>
</evidence>
<evidence type="ECO:0000256" key="4">
    <source>
        <dbReference type="HAMAP-Rule" id="MF_00108"/>
    </source>
</evidence>
<comment type="function">
    <text evidence="4">Catalyzes the formation of 4-diphosphocytidyl-2-C-methyl-D-erythritol from CTP and 2-C-methyl-D-erythritol 4-phosphate (MEP).</text>
</comment>
<evidence type="ECO:0000313" key="6">
    <source>
        <dbReference type="Proteomes" id="UP000661435"/>
    </source>
</evidence>
<dbReference type="HAMAP" id="MF_00108">
    <property type="entry name" value="IspD"/>
    <property type="match status" value="1"/>
</dbReference>
<dbReference type="SUPFAM" id="SSF53448">
    <property type="entry name" value="Nucleotide-diphospho-sugar transferases"/>
    <property type="match status" value="1"/>
</dbReference>
<keyword evidence="6" id="KW-1185">Reference proteome</keyword>
<protein>
    <recommendedName>
        <fullName evidence="4">2-C-methyl-D-erythritol 4-phosphate cytidylyltransferase</fullName>
        <ecNumber evidence="4">2.7.7.60</ecNumber>
    </recommendedName>
    <alternativeName>
        <fullName evidence="4">4-diphosphocytidyl-2C-methyl-D-erythritol synthase</fullName>
    </alternativeName>
    <alternativeName>
        <fullName evidence="4">MEP cytidylyltransferase</fullName>
        <shortName evidence="4">MCT</shortName>
    </alternativeName>
</protein>
<name>A0A8J6JDF5_9FIRM</name>
<accession>A0A8J6JDF5</accession>
<dbReference type="InterPro" id="IPR029044">
    <property type="entry name" value="Nucleotide-diphossugar_trans"/>
</dbReference>
<dbReference type="FunFam" id="3.90.550.10:FF:000003">
    <property type="entry name" value="2-C-methyl-D-erythritol 4-phosphate cytidylyltransferase"/>
    <property type="match status" value="1"/>
</dbReference>
<dbReference type="Gene3D" id="3.90.550.10">
    <property type="entry name" value="Spore Coat Polysaccharide Biosynthesis Protein SpsA, Chain A"/>
    <property type="match status" value="1"/>
</dbReference>
<comment type="pathway">
    <text evidence="4">Isoprenoid biosynthesis; isopentenyl diphosphate biosynthesis via DXP pathway; isopentenyl diphosphate from 1-deoxy-D-xylulose 5-phosphate: step 2/6.</text>
</comment>
<proteinExistence type="inferred from homology"/>
<reference evidence="5" key="1">
    <citation type="submission" date="2020-08" db="EMBL/GenBank/DDBJ databases">
        <title>Genome public.</title>
        <authorList>
            <person name="Liu C."/>
            <person name="Sun Q."/>
        </authorList>
    </citation>
    <scope>NUCLEOTIDE SEQUENCE</scope>
    <source>
        <strain evidence="5">NSJ-51</strain>
    </source>
</reference>
<dbReference type="RefSeq" id="WP_186906548.1">
    <property type="nucleotide sequence ID" value="NZ_JACOPP010000002.1"/>
</dbReference>
<keyword evidence="2 4" id="KW-0548">Nucleotidyltransferase</keyword>
<dbReference type="EC" id="2.7.7.60" evidence="4"/>
<comment type="similarity">
    <text evidence="4">Belongs to the IspD/TarI cytidylyltransferase family. IspD subfamily.</text>
</comment>
<dbReference type="InterPro" id="IPR034683">
    <property type="entry name" value="IspD/TarI"/>
</dbReference>
<dbReference type="CDD" id="cd02516">
    <property type="entry name" value="CDP-ME_synthetase"/>
    <property type="match status" value="1"/>
</dbReference>
<dbReference type="PANTHER" id="PTHR32125">
    <property type="entry name" value="2-C-METHYL-D-ERYTHRITOL 4-PHOSPHATE CYTIDYLYLTRANSFERASE, CHLOROPLASTIC"/>
    <property type="match status" value="1"/>
</dbReference>
<keyword evidence="1 4" id="KW-0808">Transferase</keyword>
<feature type="site" description="Transition state stabilizer" evidence="4">
    <location>
        <position position="37"/>
    </location>
</feature>
<dbReference type="GO" id="GO:0019288">
    <property type="term" value="P:isopentenyl diphosphate biosynthetic process, methylerythritol 4-phosphate pathway"/>
    <property type="evidence" value="ECO:0007669"/>
    <property type="project" value="UniProtKB-UniRule"/>
</dbReference>
<comment type="caution">
    <text evidence="5">The sequence shown here is derived from an EMBL/GenBank/DDBJ whole genome shotgun (WGS) entry which is preliminary data.</text>
</comment>
<evidence type="ECO:0000256" key="3">
    <source>
        <dbReference type="ARBA" id="ARBA00023229"/>
    </source>
</evidence>
<dbReference type="UniPathway" id="UPA00056">
    <property type="reaction ID" value="UER00093"/>
</dbReference>
<dbReference type="Proteomes" id="UP000661435">
    <property type="component" value="Unassembled WGS sequence"/>
</dbReference>
<keyword evidence="3 4" id="KW-0414">Isoprene biosynthesis</keyword>
<evidence type="ECO:0000313" key="5">
    <source>
        <dbReference type="EMBL" id="MBC5732659.1"/>
    </source>
</evidence>
<gene>
    <name evidence="4 5" type="primary">ispD</name>
    <name evidence="5" type="ORF">H8S57_02810</name>
</gene>
<feature type="site" description="Positions MEP for the nucleophilic attack" evidence="4">
    <location>
        <position position="168"/>
    </location>
</feature>
<dbReference type="Pfam" id="PF01128">
    <property type="entry name" value="IspD"/>
    <property type="match status" value="1"/>
</dbReference>
<comment type="catalytic activity">
    <reaction evidence="4">
        <text>2-C-methyl-D-erythritol 4-phosphate + CTP + H(+) = 4-CDP-2-C-methyl-D-erythritol + diphosphate</text>
        <dbReference type="Rhea" id="RHEA:13429"/>
        <dbReference type="ChEBI" id="CHEBI:15378"/>
        <dbReference type="ChEBI" id="CHEBI:33019"/>
        <dbReference type="ChEBI" id="CHEBI:37563"/>
        <dbReference type="ChEBI" id="CHEBI:57823"/>
        <dbReference type="ChEBI" id="CHEBI:58262"/>
        <dbReference type="EC" id="2.7.7.60"/>
    </reaction>
</comment>
<feature type="site" description="Transition state stabilizer" evidence="4">
    <location>
        <position position="31"/>
    </location>
</feature>
<sequence>MAGWLGRLFHRKKDEPLRCTAVVAAAGSSARMEGQDKLLLLLGEQPVLVHALRALELCPYITEIVIVTREDRIVPVGQLCRDYAFSKVSKVIVGGDTRTASVLAGVREAEEGASLIAVHDGARPLVSQSVLEQVILRARECGAAAPAVPVKDTLKQARDGVVTATPDRASLYAVQTPQVFEAALIRTALTKALEEGASLTDDCSAVERLGVGVALTRGDYRNIKITTPEDLAIGEALFEWSESQ</sequence>
<dbReference type="PANTHER" id="PTHR32125:SF4">
    <property type="entry name" value="2-C-METHYL-D-ERYTHRITOL 4-PHOSPHATE CYTIDYLYLTRANSFERASE, CHLOROPLASTIC"/>
    <property type="match status" value="1"/>
</dbReference>
<evidence type="ECO:0000256" key="2">
    <source>
        <dbReference type="ARBA" id="ARBA00022695"/>
    </source>
</evidence>
<dbReference type="InterPro" id="IPR050088">
    <property type="entry name" value="IspD/TarI_cytidylyltransf_bact"/>
</dbReference>
<dbReference type="AlphaFoldDB" id="A0A8J6JDF5"/>
<dbReference type="EMBL" id="JACOPP010000002">
    <property type="protein sequence ID" value="MBC5732659.1"/>
    <property type="molecule type" value="Genomic_DNA"/>
</dbReference>
<feature type="site" description="Positions MEP for the nucleophilic attack" evidence="4">
    <location>
        <position position="224"/>
    </location>
</feature>
<dbReference type="NCBIfam" id="TIGR00453">
    <property type="entry name" value="ispD"/>
    <property type="match status" value="1"/>
</dbReference>
<organism evidence="5 6">
    <name type="scientific">Lawsonibacter hominis</name>
    <dbReference type="NCBI Taxonomy" id="2763053"/>
    <lineage>
        <taxon>Bacteria</taxon>
        <taxon>Bacillati</taxon>
        <taxon>Bacillota</taxon>
        <taxon>Clostridia</taxon>
        <taxon>Eubacteriales</taxon>
        <taxon>Oscillospiraceae</taxon>
        <taxon>Lawsonibacter</taxon>
    </lineage>
</organism>
<dbReference type="InterPro" id="IPR001228">
    <property type="entry name" value="IspD"/>
</dbReference>